<dbReference type="InterPro" id="IPR000631">
    <property type="entry name" value="CARKD"/>
</dbReference>
<evidence type="ECO:0000256" key="1">
    <source>
        <dbReference type="ARBA" id="ARBA00000013"/>
    </source>
</evidence>
<keyword evidence="7 17" id="KW-0067">ATP-binding</keyword>
<dbReference type="GO" id="GO:0110051">
    <property type="term" value="P:metabolite repair"/>
    <property type="evidence" value="ECO:0007669"/>
    <property type="project" value="TreeGrafter"/>
</dbReference>
<evidence type="ECO:0000256" key="16">
    <source>
        <dbReference type="ARBA" id="ARBA00049209"/>
    </source>
</evidence>
<dbReference type="CDD" id="cd01171">
    <property type="entry name" value="YXKO-related"/>
    <property type="match status" value="1"/>
</dbReference>
<keyword evidence="9 18" id="KW-0630">Potassium</keyword>
<feature type="binding site" evidence="18">
    <location>
        <begin position="71"/>
        <end position="75"/>
    </location>
    <ligand>
        <name>(6S)-NADPHX</name>
        <dbReference type="ChEBI" id="CHEBI:64076"/>
    </ligand>
</feature>
<dbReference type="GO" id="GO:0046872">
    <property type="term" value="F:metal ion binding"/>
    <property type="evidence" value="ECO:0007669"/>
    <property type="project" value="UniProtKB-UniRule"/>
</dbReference>
<dbReference type="PROSITE" id="PS51383">
    <property type="entry name" value="YJEF_C_3"/>
    <property type="match status" value="1"/>
</dbReference>
<dbReference type="NCBIfam" id="NF007856">
    <property type="entry name" value="PRK10565.1"/>
    <property type="match status" value="1"/>
</dbReference>
<comment type="catalytic activity">
    <reaction evidence="16 17 19">
        <text>(6S)-NADPHX + ADP = AMP + phosphate + NADPH + H(+)</text>
        <dbReference type="Rhea" id="RHEA:32235"/>
        <dbReference type="ChEBI" id="CHEBI:15378"/>
        <dbReference type="ChEBI" id="CHEBI:43474"/>
        <dbReference type="ChEBI" id="CHEBI:57783"/>
        <dbReference type="ChEBI" id="CHEBI:64076"/>
        <dbReference type="ChEBI" id="CHEBI:456215"/>
        <dbReference type="ChEBI" id="CHEBI:456216"/>
        <dbReference type="EC" id="4.2.1.136"/>
    </reaction>
</comment>
<comment type="function">
    <text evidence="18">Catalyzes the epimerization of the S- and R-forms of NAD(P)HX, a damaged form of NAD(P)H that is a result of enzymatic or heat-dependent hydration. This is a prerequisite for the S-specific NAD(P)H-hydrate dehydratase to allow the repair of both epimers of NAD(P)HX.</text>
</comment>
<dbReference type="PIRSF" id="PIRSF017184">
    <property type="entry name" value="Nnr"/>
    <property type="match status" value="1"/>
</dbReference>
<keyword evidence="8 17" id="KW-0521">NADP</keyword>
<keyword evidence="5 18" id="KW-0479">Metal-binding</keyword>
<protein>
    <recommendedName>
        <fullName evidence="19">Bifunctional NAD(P)H-hydrate repair enzyme</fullName>
    </recommendedName>
    <alternativeName>
        <fullName evidence="19">Nicotinamide nucleotide repair protein</fullName>
    </alternativeName>
    <domain>
        <recommendedName>
            <fullName evidence="19">ADP-dependent (S)-NAD(P)H-hydrate dehydratase</fullName>
            <ecNumber evidence="19">4.2.1.136</ecNumber>
        </recommendedName>
        <alternativeName>
            <fullName evidence="19">ADP-dependent NAD(P)HX dehydratase</fullName>
        </alternativeName>
    </domain>
    <domain>
        <recommendedName>
            <fullName evidence="19">NAD(P)H-hydrate epimerase</fullName>
            <ecNumber evidence="19">5.1.99.6</ecNumber>
        </recommendedName>
    </domain>
</protein>
<dbReference type="SUPFAM" id="SSF64153">
    <property type="entry name" value="YjeF N-terminal domain-like"/>
    <property type="match status" value="1"/>
</dbReference>
<feature type="domain" description="YjeF C-terminal" evidence="20">
    <location>
        <begin position="234"/>
        <end position="501"/>
    </location>
</feature>
<dbReference type="GO" id="GO:0052856">
    <property type="term" value="F:NAD(P)HX epimerase activity"/>
    <property type="evidence" value="ECO:0007669"/>
    <property type="project" value="UniProtKB-UniRule"/>
</dbReference>
<feature type="domain" description="YjeF N-terminal" evidence="21">
    <location>
        <begin position="23"/>
        <end position="225"/>
    </location>
</feature>
<feature type="binding site" evidence="17">
    <location>
        <position position="442"/>
    </location>
    <ligand>
        <name>(6S)-NADPHX</name>
        <dbReference type="ChEBI" id="CHEBI:64076"/>
    </ligand>
</feature>
<keyword evidence="12 17" id="KW-0456">Lyase</keyword>
<dbReference type="PROSITE" id="PS51385">
    <property type="entry name" value="YJEF_N"/>
    <property type="match status" value="1"/>
</dbReference>
<comment type="subunit">
    <text evidence="17">Homotetramer.</text>
</comment>
<comment type="similarity">
    <text evidence="18">Belongs to the NnrE/AIBP family.</text>
</comment>
<evidence type="ECO:0000256" key="13">
    <source>
        <dbReference type="ARBA" id="ARBA00023268"/>
    </source>
</evidence>
<dbReference type="InterPro" id="IPR030677">
    <property type="entry name" value="Nnr"/>
</dbReference>
<feature type="binding site" evidence="18">
    <location>
        <position position="150"/>
    </location>
    <ligand>
        <name>(6S)-NADPHX</name>
        <dbReference type="ChEBI" id="CHEBI:64076"/>
    </ligand>
</feature>
<evidence type="ECO:0000259" key="21">
    <source>
        <dbReference type="PROSITE" id="PS51385"/>
    </source>
</evidence>
<evidence type="ECO:0000256" key="10">
    <source>
        <dbReference type="ARBA" id="ARBA00023027"/>
    </source>
</evidence>
<dbReference type="AlphaFoldDB" id="A0A1I5GFV6"/>
<dbReference type="GO" id="GO:0052855">
    <property type="term" value="F:ADP-dependent NAD(P)H-hydrate dehydratase activity"/>
    <property type="evidence" value="ECO:0007669"/>
    <property type="project" value="UniProtKB-UniRule"/>
</dbReference>
<evidence type="ECO:0000256" key="9">
    <source>
        <dbReference type="ARBA" id="ARBA00022958"/>
    </source>
</evidence>
<name>A0A1I5GFV6_9GAMM</name>
<dbReference type="RefSeq" id="WP_090966233.1">
    <property type="nucleotide sequence ID" value="NZ_FOVG01000004.1"/>
</dbReference>
<comment type="catalytic activity">
    <reaction evidence="1 18 19">
        <text>(6R)-NADHX = (6S)-NADHX</text>
        <dbReference type="Rhea" id="RHEA:32215"/>
        <dbReference type="ChEBI" id="CHEBI:64074"/>
        <dbReference type="ChEBI" id="CHEBI:64075"/>
        <dbReference type="EC" id="5.1.99.6"/>
    </reaction>
</comment>
<evidence type="ECO:0000256" key="6">
    <source>
        <dbReference type="ARBA" id="ARBA00022741"/>
    </source>
</evidence>
<feature type="binding site" evidence="17">
    <location>
        <position position="269"/>
    </location>
    <ligand>
        <name>(6S)-NADPHX</name>
        <dbReference type="ChEBI" id="CHEBI:64076"/>
    </ligand>
</feature>
<keyword evidence="23" id="KW-1185">Reference proteome</keyword>
<comment type="similarity">
    <text evidence="17">Belongs to the NnrD/CARKD family.</text>
</comment>
<dbReference type="SUPFAM" id="SSF53613">
    <property type="entry name" value="Ribokinase-like"/>
    <property type="match status" value="1"/>
</dbReference>
<evidence type="ECO:0000256" key="12">
    <source>
        <dbReference type="ARBA" id="ARBA00023239"/>
    </source>
</evidence>
<dbReference type="OrthoDB" id="9806925at2"/>
<keyword evidence="6 17" id="KW-0547">Nucleotide-binding</keyword>
<evidence type="ECO:0000313" key="23">
    <source>
        <dbReference type="Proteomes" id="UP000198968"/>
    </source>
</evidence>
<dbReference type="NCBIfam" id="TIGR00196">
    <property type="entry name" value="yjeF_cterm"/>
    <property type="match status" value="1"/>
</dbReference>
<comment type="catalytic activity">
    <reaction evidence="2 18 19">
        <text>(6R)-NADPHX = (6S)-NADPHX</text>
        <dbReference type="Rhea" id="RHEA:32227"/>
        <dbReference type="ChEBI" id="CHEBI:64076"/>
        <dbReference type="ChEBI" id="CHEBI:64077"/>
        <dbReference type="EC" id="5.1.99.6"/>
    </reaction>
</comment>
<feature type="binding site" evidence="17">
    <location>
        <position position="375"/>
    </location>
    <ligand>
        <name>(6S)-NADPHX</name>
        <dbReference type="ChEBI" id="CHEBI:64076"/>
    </ligand>
</feature>
<feature type="binding site" evidence="18">
    <location>
        <position position="168"/>
    </location>
    <ligand>
        <name>(6S)-NADPHX</name>
        <dbReference type="ChEBI" id="CHEBI:64076"/>
    </ligand>
</feature>
<comment type="function">
    <text evidence="17">Catalyzes the dehydration of the S-form of NAD(P)HX at the expense of ADP, which is converted to AMP. Together with NAD(P)HX epimerase, which catalyzes the epimerization of the S- and R-forms, the enzyme allows the repair of both epimers of NAD(P)HX, a damaged form of NAD(P)H that is a result of enzymatic or heat-dependent hydration.</text>
</comment>
<comment type="function">
    <text evidence="14 19">Bifunctional enzyme that catalyzes the epimerization of the S- and R-forms of NAD(P)HX and the dehydration of the S-form of NAD(P)HX at the expense of ADP, which is converted to AMP. This allows the repair of both epimers of NAD(P)HX, a damaged form of NAD(P)H that is a result of enzymatic or heat-dependent hydration.</text>
</comment>
<organism evidence="22 23">
    <name type="scientific">Candidatus Pantoea varia</name>
    <dbReference type="NCBI Taxonomy" id="1881036"/>
    <lineage>
        <taxon>Bacteria</taxon>
        <taxon>Pseudomonadati</taxon>
        <taxon>Pseudomonadota</taxon>
        <taxon>Gammaproteobacteria</taxon>
        <taxon>Enterobacterales</taxon>
        <taxon>Erwiniaceae</taxon>
        <taxon>Pantoea</taxon>
    </lineage>
</organism>
<dbReference type="EC" id="4.2.1.136" evidence="19"/>
<keyword evidence="13" id="KW-0511">Multifunctional enzyme</keyword>
<evidence type="ECO:0000256" key="8">
    <source>
        <dbReference type="ARBA" id="ARBA00022857"/>
    </source>
</evidence>
<comment type="cofactor">
    <cofactor evidence="17">
        <name>Mg(2+)</name>
        <dbReference type="ChEBI" id="CHEBI:18420"/>
    </cofactor>
</comment>
<evidence type="ECO:0000256" key="18">
    <source>
        <dbReference type="HAMAP-Rule" id="MF_01966"/>
    </source>
</evidence>
<reference evidence="23" key="1">
    <citation type="submission" date="2016-10" db="EMBL/GenBank/DDBJ databases">
        <authorList>
            <person name="Varghese N."/>
            <person name="Submissions S."/>
        </authorList>
    </citation>
    <scope>NUCLEOTIDE SEQUENCE [LARGE SCALE GENOMIC DNA]</scope>
    <source>
        <strain evidence="23">OV426</strain>
    </source>
</reference>
<dbReference type="InterPro" id="IPR036652">
    <property type="entry name" value="YjeF_N_dom_sf"/>
</dbReference>
<dbReference type="EMBL" id="FOVG01000004">
    <property type="protein sequence ID" value="SFO34461.1"/>
    <property type="molecule type" value="Genomic_DNA"/>
</dbReference>
<dbReference type="FunFam" id="3.40.50.10260:FF:000003">
    <property type="entry name" value="Multifunctional fusion protein"/>
    <property type="match status" value="1"/>
</dbReference>
<dbReference type="GO" id="GO:0005524">
    <property type="term" value="F:ATP binding"/>
    <property type="evidence" value="ECO:0007669"/>
    <property type="project" value="UniProtKB-UniRule"/>
</dbReference>
<feature type="binding site" evidence="18">
    <location>
        <position position="72"/>
    </location>
    <ligand>
        <name>K(+)</name>
        <dbReference type="ChEBI" id="CHEBI:29103"/>
    </ligand>
</feature>
<evidence type="ECO:0000256" key="17">
    <source>
        <dbReference type="HAMAP-Rule" id="MF_01965"/>
    </source>
</evidence>
<comment type="cofactor">
    <cofactor evidence="18 19">
        <name>K(+)</name>
        <dbReference type="ChEBI" id="CHEBI:29103"/>
    </cofactor>
    <text evidence="18 19">Binds 1 potassium ion per subunit.</text>
</comment>
<evidence type="ECO:0000256" key="5">
    <source>
        <dbReference type="ARBA" id="ARBA00022723"/>
    </source>
</evidence>
<dbReference type="InterPro" id="IPR004443">
    <property type="entry name" value="YjeF_N_dom"/>
</dbReference>
<proteinExistence type="inferred from homology"/>
<dbReference type="Gene3D" id="3.40.50.10260">
    <property type="entry name" value="YjeF N-terminal domain"/>
    <property type="match status" value="1"/>
</dbReference>
<comment type="catalytic activity">
    <reaction evidence="15 17 19">
        <text>(6S)-NADHX + ADP = AMP + phosphate + NADH + H(+)</text>
        <dbReference type="Rhea" id="RHEA:32223"/>
        <dbReference type="ChEBI" id="CHEBI:15378"/>
        <dbReference type="ChEBI" id="CHEBI:43474"/>
        <dbReference type="ChEBI" id="CHEBI:57945"/>
        <dbReference type="ChEBI" id="CHEBI:64074"/>
        <dbReference type="ChEBI" id="CHEBI:456215"/>
        <dbReference type="ChEBI" id="CHEBI:456216"/>
        <dbReference type="EC" id="4.2.1.136"/>
    </reaction>
</comment>
<dbReference type="NCBIfam" id="TIGR00197">
    <property type="entry name" value="yjeF_nterm"/>
    <property type="match status" value="1"/>
</dbReference>
<evidence type="ECO:0000256" key="15">
    <source>
        <dbReference type="ARBA" id="ARBA00048238"/>
    </source>
</evidence>
<sequence>MSDQDSKKNSRSLPYSVWPAQAVAQLEQQGADTLGITLYELMLRAGQAAYEHLNVHWPEASHWLILCGHGNNGGDGYVLARLGQAAGKTVTLLACDSEKALPEEAQRAREAWLDAGGEIHAADAVWPEQIDVIVDALLGTGSNRAPKEPYATLIQQANAHAAPILAIDMPSGLSARNGTAPGEVMNASHTLSVVALKPGQITGKARDYIGKLYYADLGLAAFLAGEAAPIARYDASALTRWLKPRKPTSHKGSHGRLLIVGGDAGTAGAVRMTAEAALRSGSGLVRVLTHKDNIIPILTARPEVMVDELTDERLTEALEWADVIAIGPGLGQREWGKRALKQVAGSEKPMLWDADALNLLAISAEKRQNRIITPHPGEAARLLNIETSEIESDRLHAAQTLAQRYGGVVVLKGAGTLIASEQGEMAFADVGNAGMASGGMGDLLSGIIASLVGQKLTLFDAACAGCVAHGAAADAVAAERGTRGMLATDLLDLLWQFVNPEMNKEA</sequence>
<evidence type="ECO:0000256" key="11">
    <source>
        <dbReference type="ARBA" id="ARBA00023235"/>
    </source>
</evidence>
<feature type="binding site" evidence="18">
    <location>
        <begin position="139"/>
        <end position="145"/>
    </location>
    <ligand>
        <name>(6S)-NADPHX</name>
        <dbReference type="ChEBI" id="CHEBI:64076"/>
    </ligand>
</feature>
<comment type="similarity">
    <text evidence="3 19">In the N-terminal section; belongs to the NnrE/AIBP family.</text>
</comment>
<feature type="binding site" evidence="17">
    <location>
        <begin position="412"/>
        <end position="416"/>
    </location>
    <ligand>
        <name>AMP</name>
        <dbReference type="ChEBI" id="CHEBI:456215"/>
    </ligand>
</feature>
<dbReference type="EC" id="5.1.99.6" evidence="19"/>
<dbReference type="HAMAP" id="MF_01966">
    <property type="entry name" value="NADHX_epimerase"/>
    <property type="match status" value="1"/>
</dbReference>
<dbReference type="Pfam" id="PF01256">
    <property type="entry name" value="Carb_kinase"/>
    <property type="match status" value="1"/>
</dbReference>
<feature type="binding site" evidence="17">
    <location>
        <position position="441"/>
    </location>
    <ligand>
        <name>AMP</name>
        <dbReference type="ChEBI" id="CHEBI:456215"/>
    </ligand>
</feature>
<comment type="similarity">
    <text evidence="4 19">In the C-terminal section; belongs to the NnrD/CARKD family.</text>
</comment>
<keyword evidence="10 17" id="KW-0520">NAD</keyword>
<evidence type="ECO:0000256" key="4">
    <source>
        <dbReference type="ARBA" id="ARBA00009524"/>
    </source>
</evidence>
<dbReference type="Gene3D" id="3.40.1190.20">
    <property type="match status" value="1"/>
</dbReference>
<evidence type="ECO:0000256" key="19">
    <source>
        <dbReference type="PIRNR" id="PIRNR017184"/>
    </source>
</evidence>
<accession>A0A1I5GFV6</accession>
<dbReference type="GO" id="GO:0046496">
    <property type="term" value="P:nicotinamide nucleotide metabolic process"/>
    <property type="evidence" value="ECO:0007669"/>
    <property type="project" value="UniProtKB-UniRule"/>
</dbReference>
<dbReference type="FunFam" id="3.40.1190.20:FF:000017">
    <property type="entry name" value="Multifunctional fusion protein"/>
    <property type="match status" value="1"/>
</dbReference>
<dbReference type="HAMAP" id="MF_01965">
    <property type="entry name" value="NADHX_dehydratase"/>
    <property type="match status" value="1"/>
</dbReference>
<dbReference type="PANTHER" id="PTHR12592:SF0">
    <property type="entry name" value="ATP-DEPENDENT (S)-NAD(P)H-HYDRATE DEHYDRATASE"/>
    <property type="match status" value="1"/>
</dbReference>
<feature type="binding site" evidence="18">
    <location>
        <position position="171"/>
    </location>
    <ligand>
        <name>K(+)</name>
        <dbReference type="ChEBI" id="CHEBI:29103"/>
    </ligand>
</feature>
<evidence type="ECO:0000256" key="14">
    <source>
        <dbReference type="ARBA" id="ARBA00025153"/>
    </source>
</evidence>
<evidence type="ECO:0000259" key="20">
    <source>
        <dbReference type="PROSITE" id="PS51383"/>
    </source>
</evidence>
<dbReference type="PANTHER" id="PTHR12592">
    <property type="entry name" value="ATP-DEPENDENT (S)-NAD(P)H-HYDRATE DEHYDRATASE FAMILY MEMBER"/>
    <property type="match status" value="1"/>
</dbReference>
<evidence type="ECO:0000256" key="7">
    <source>
        <dbReference type="ARBA" id="ARBA00022840"/>
    </source>
</evidence>
<keyword evidence="11 18" id="KW-0413">Isomerase</keyword>
<feature type="binding site" evidence="17">
    <location>
        <position position="329"/>
    </location>
    <ligand>
        <name>(6S)-NADPHX</name>
        <dbReference type="ChEBI" id="CHEBI:64076"/>
    </ligand>
</feature>
<feature type="binding site" evidence="18">
    <location>
        <position position="135"/>
    </location>
    <ligand>
        <name>K(+)</name>
        <dbReference type="ChEBI" id="CHEBI:29103"/>
    </ligand>
</feature>
<evidence type="ECO:0000256" key="2">
    <source>
        <dbReference type="ARBA" id="ARBA00000909"/>
    </source>
</evidence>
<gene>
    <name evidence="17" type="primary">nnrD</name>
    <name evidence="18" type="synonym">nnrE</name>
    <name evidence="22" type="ORF">SAMN05428971_3708</name>
</gene>
<evidence type="ECO:0000313" key="22">
    <source>
        <dbReference type="EMBL" id="SFO34461.1"/>
    </source>
</evidence>
<dbReference type="Proteomes" id="UP000198968">
    <property type="component" value="Unassembled WGS sequence"/>
</dbReference>
<dbReference type="Pfam" id="PF03853">
    <property type="entry name" value="YjeF_N"/>
    <property type="match status" value="1"/>
</dbReference>
<evidence type="ECO:0000256" key="3">
    <source>
        <dbReference type="ARBA" id="ARBA00006001"/>
    </source>
</evidence>
<dbReference type="InterPro" id="IPR029056">
    <property type="entry name" value="Ribokinase-like"/>
</dbReference>